<feature type="domain" description="Multidrug resistance protein MdtA-like C-terminal permuted SH3" evidence="8">
    <location>
        <begin position="301"/>
        <end position="361"/>
    </location>
</feature>
<feature type="domain" description="Multidrug resistance protein MdtA-like alpha-helical hairpin" evidence="5">
    <location>
        <begin position="103"/>
        <end position="171"/>
    </location>
</feature>
<dbReference type="EMBL" id="QFPJ01000003">
    <property type="protein sequence ID" value="PZQ24213.1"/>
    <property type="molecule type" value="Genomic_DNA"/>
</dbReference>
<dbReference type="Gene3D" id="2.40.30.170">
    <property type="match status" value="1"/>
</dbReference>
<evidence type="ECO:0000256" key="2">
    <source>
        <dbReference type="ARBA" id="ARBA00009477"/>
    </source>
</evidence>
<accession>A0A2W5N2E7</accession>
<dbReference type="Gene3D" id="2.40.50.100">
    <property type="match status" value="1"/>
</dbReference>
<dbReference type="PANTHER" id="PTHR30158:SF3">
    <property type="entry name" value="MULTIDRUG EFFLUX PUMP SUBUNIT ACRA-RELATED"/>
    <property type="match status" value="1"/>
</dbReference>
<comment type="caution">
    <text evidence="9">The sequence shown here is derived from an EMBL/GenBank/DDBJ whole genome shotgun (WGS) entry which is preliminary data.</text>
</comment>
<evidence type="ECO:0000256" key="3">
    <source>
        <dbReference type="SAM" id="MobiDB-lite"/>
    </source>
</evidence>
<feature type="signal peptide" evidence="4">
    <location>
        <begin position="1"/>
        <end position="24"/>
    </location>
</feature>
<evidence type="ECO:0000313" key="10">
    <source>
        <dbReference type="Proteomes" id="UP000248597"/>
    </source>
</evidence>
<feature type="region of interest" description="Disordered" evidence="3">
    <location>
        <begin position="368"/>
        <end position="398"/>
    </location>
</feature>
<dbReference type="NCBIfam" id="TIGR01730">
    <property type="entry name" value="RND_mfp"/>
    <property type="match status" value="1"/>
</dbReference>
<feature type="chain" id="PRO_5016016587" evidence="4">
    <location>
        <begin position="25"/>
        <end position="398"/>
    </location>
</feature>
<dbReference type="Proteomes" id="UP000248597">
    <property type="component" value="Unassembled WGS sequence"/>
</dbReference>
<reference evidence="9 10" key="1">
    <citation type="submission" date="2017-08" db="EMBL/GenBank/DDBJ databases">
        <title>Infants hospitalized years apart are colonized by the same room-sourced microbial strains.</title>
        <authorList>
            <person name="Brooks B."/>
            <person name="Olm M.R."/>
            <person name="Firek B.A."/>
            <person name="Baker R."/>
            <person name="Thomas B.C."/>
            <person name="Morowitz M.J."/>
            <person name="Banfield J.F."/>
        </authorList>
    </citation>
    <scope>NUCLEOTIDE SEQUENCE [LARGE SCALE GENOMIC DNA]</scope>
    <source>
        <strain evidence="9">S2_005_003_R2_47</strain>
    </source>
</reference>
<evidence type="ECO:0000313" key="9">
    <source>
        <dbReference type="EMBL" id="PZQ24213.1"/>
    </source>
</evidence>
<dbReference type="InterPro" id="IPR058625">
    <property type="entry name" value="MdtA-like_BSH"/>
</dbReference>
<dbReference type="PANTHER" id="PTHR30158">
    <property type="entry name" value="ACRA/E-RELATED COMPONENT OF DRUG EFFLUX TRANSPORTER"/>
    <property type="match status" value="1"/>
</dbReference>
<dbReference type="InterPro" id="IPR006143">
    <property type="entry name" value="RND_pump_MFP"/>
</dbReference>
<dbReference type="SUPFAM" id="SSF111369">
    <property type="entry name" value="HlyD-like secretion proteins"/>
    <property type="match status" value="1"/>
</dbReference>
<dbReference type="Pfam" id="PF25917">
    <property type="entry name" value="BSH_RND"/>
    <property type="match status" value="1"/>
</dbReference>
<evidence type="ECO:0000256" key="4">
    <source>
        <dbReference type="SAM" id="SignalP"/>
    </source>
</evidence>
<evidence type="ECO:0000259" key="5">
    <source>
        <dbReference type="Pfam" id="PF25876"/>
    </source>
</evidence>
<sequence length="398" mass="41605">MLVKRSPLLAGALCAATLSLGACANKDEGGEGRAAPQAGFVVARTEAVPVSTELGGRTVAFETSEVRPQVTGLIRRRLFTEGSAVRAGQPLFQIDASLYQAAVDQAAANLASARASATAADERARRLEPLAKMQAVAEQDYTDALAQARMARAAVAQNGAALETARINLRFATITAPISGRIGRSLATPGALVSASQQDPLALIQRIDPIYVDMQQSSAELTRLRLSLDSGGSRPGSTSVRLRLEDGSDYGFAGTVEFSEMTVNEATGTVTLRARFPNPKGLLLPGMFVTALFDQAINPSAILVPQPALQRDFDGSAFVYLVSKDDKAVRRKVTAERVVGANWVVTGGLAAGDRIITQGIGNLRQGAAIRPVPASSRQETGSRPAEPSPAAKGAAGDQ</sequence>
<dbReference type="InterPro" id="IPR058624">
    <property type="entry name" value="MdtA-like_HH"/>
</dbReference>
<dbReference type="PROSITE" id="PS51257">
    <property type="entry name" value="PROKAR_LIPOPROTEIN"/>
    <property type="match status" value="1"/>
</dbReference>
<comment type="subcellular location">
    <subcellularLocation>
        <location evidence="1">Cell envelope</location>
    </subcellularLocation>
</comment>
<keyword evidence="4" id="KW-0732">Signal</keyword>
<evidence type="ECO:0000259" key="6">
    <source>
        <dbReference type="Pfam" id="PF25917"/>
    </source>
</evidence>
<dbReference type="Pfam" id="PF25944">
    <property type="entry name" value="Beta-barrel_RND"/>
    <property type="match status" value="1"/>
</dbReference>
<comment type="similarity">
    <text evidence="2">Belongs to the membrane fusion protein (MFP) (TC 8.A.1) family.</text>
</comment>
<dbReference type="GO" id="GO:0046677">
    <property type="term" value="P:response to antibiotic"/>
    <property type="evidence" value="ECO:0007669"/>
    <property type="project" value="TreeGrafter"/>
</dbReference>
<dbReference type="GO" id="GO:0030313">
    <property type="term" value="C:cell envelope"/>
    <property type="evidence" value="ECO:0007669"/>
    <property type="project" value="UniProtKB-SubCell"/>
</dbReference>
<feature type="domain" description="Multidrug resistance protein MdtA-like barrel-sandwich hybrid" evidence="6">
    <location>
        <begin position="63"/>
        <end position="205"/>
    </location>
</feature>
<dbReference type="GO" id="GO:0022857">
    <property type="term" value="F:transmembrane transporter activity"/>
    <property type="evidence" value="ECO:0007669"/>
    <property type="project" value="InterPro"/>
</dbReference>
<protein>
    <submittedName>
        <fullName evidence="9">Efflux transporter periplasmic adaptor subunit</fullName>
    </submittedName>
</protein>
<evidence type="ECO:0000259" key="7">
    <source>
        <dbReference type="Pfam" id="PF25944"/>
    </source>
</evidence>
<proteinExistence type="inferred from homology"/>
<feature type="domain" description="Multidrug resistance protein MdtA-like beta-barrel" evidence="7">
    <location>
        <begin position="209"/>
        <end position="294"/>
    </location>
</feature>
<dbReference type="Pfam" id="PF25967">
    <property type="entry name" value="RND-MFP_C"/>
    <property type="match status" value="1"/>
</dbReference>
<dbReference type="GO" id="GO:0005886">
    <property type="term" value="C:plasma membrane"/>
    <property type="evidence" value="ECO:0007669"/>
    <property type="project" value="TreeGrafter"/>
</dbReference>
<evidence type="ECO:0000256" key="1">
    <source>
        <dbReference type="ARBA" id="ARBA00004196"/>
    </source>
</evidence>
<dbReference type="InterPro" id="IPR058627">
    <property type="entry name" value="MdtA-like_C"/>
</dbReference>
<gene>
    <name evidence="9" type="ORF">DI569_02155</name>
</gene>
<dbReference type="Gene3D" id="1.10.287.470">
    <property type="entry name" value="Helix hairpin bin"/>
    <property type="match status" value="1"/>
</dbReference>
<name>A0A2W5N2E7_SPHMC</name>
<dbReference type="Gene3D" id="2.40.420.20">
    <property type="match status" value="1"/>
</dbReference>
<evidence type="ECO:0000259" key="8">
    <source>
        <dbReference type="Pfam" id="PF25967"/>
    </source>
</evidence>
<dbReference type="FunFam" id="2.40.420.20:FF:000001">
    <property type="entry name" value="Efflux RND transporter periplasmic adaptor subunit"/>
    <property type="match status" value="1"/>
</dbReference>
<dbReference type="Pfam" id="PF25876">
    <property type="entry name" value="HH_MFP_RND"/>
    <property type="match status" value="1"/>
</dbReference>
<dbReference type="AlphaFoldDB" id="A0A2W5N2E7"/>
<dbReference type="InterPro" id="IPR058626">
    <property type="entry name" value="MdtA-like_b-barrel"/>
</dbReference>
<organism evidence="9 10">
    <name type="scientific">Sphingopyxis macrogoltabida</name>
    <name type="common">Sphingomonas macrogoltabidus</name>
    <dbReference type="NCBI Taxonomy" id="33050"/>
    <lineage>
        <taxon>Bacteria</taxon>
        <taxon>Pseudomonadati</taxon>
        <taxon>Pseudomonadota</taxon>
        <taxon>Alphaproteobacteria</taxon>
        <taxon>Sphingomonadales</taxon>
        <taxon>Sphingomonadaceae</taxon>
        <taxon>Sphingopyxis</taxon>
    </lineage>
</organism>